<dbReference type="VEuPathDB" id="FungiDB:FUN_013384"/>
<evidence type="ECO:0000313" key="2">
    <source>
        <dbReference type="EMBL" id="PKB97986.1"/>
    </source>
</evidence>
<dbReference type="EMBL" id="LLXJ01004194">
    <property type="protein sequence ID" value="PKB96068.1"/>
    <property type="molecule type" value="Genomic_DNA"/>
</dbReference>
<proteinExistence type="predicted"/>
<reference evidence="1 3" key="1">
    <citation type="submission" date="2016-04" db="EMBL/GenBank/DDBJ databases">
        <title>Genome analyses suggest a sexual origin of heterokaryosis in a supposedly ancient asexual fungus.</title>
        <authorList>
            <person name="Ropars J."/>
            <person name="Sedzielewska K."/>
            <person name="Noel J."/>
            <person name="Charron P."/>
            <person name="Farinelli L."/>
            <person name="Marton T."/>
            <person name="Kruger M."/>
            <person name="Pelin A."/>
            <person name="Brachmann A."/>
            <person name="Corradi N."/>
        </authorList>
    </citation>
    <scope>NUCLEOTIDE SEQUENCE [LARGE SCALE GENOMIC DNA]</scope>
    <source>
        <strain evidence="1 3">A5</strain>
    </source>
</reference>
<dbReference type="VEuPathDB" id="FungiDB:RhiirFUN_000826"/>
<dbReference type="PANTHER" id="PTHR31424">
    <property type="entry name" value="PROTEIN CBG23806"/>
    <property type="match status" value="1"/>
</dbReference>
<dbReference type="VEuPathDB" id="FungiDB:RhiirA1_506033"/>
<protein>
    <submittedName>
        <fullName evidence="1">Uncharacterized protein</fullName>
    </submittedName>
</protein>
<name>A0A2N0NNC0_9GLOM</name>
<dbReference type="AlphaFoldDB" id="A0A2N0NNC0"/>
<comment type="caution">
    <text evidence="1">The sequence shown here is derived from an EMBL/GenBank/DDBJ whole genome shotgun (WGS) entry which is preliminary data.</text>
</comment>
<accession>A0A2N0NNC0</accession>
<dbReference type="EMBL" id="LLXJ01002876">
    <property type="protein sequence ID" value="PKB97986.1"/>
    <property type="molecule type" value="Genomic_DNA"/>
</dbReference>
<reference evidence="1 3" key="2">
    <citation type="submission" date="2017-09" db="EMBL/GenBank/DDBJ databases">
        <title>Extensive intraspecific genome diversity in a model arbuscular mycorrhizal fungus.</title>
        <authorList>
            <person name="Chen E.C."/>
            <person name="Morin E."/>
            <person name="Beaudet D."/>
            <person name="Noel J."/>
            <person name="Ndikumana S."/>
            <person name="Charron P."/>
            <person name="St-Onge C."/>
            <person name="Giorgi J."/>
            <person name="Grigoriev I.V."/>
            <person name="Roux C."/>
            <person name="Martin F.M."/>
            <person name="Corradi N."/>
        </authorList>
    </citation>
    <scope>NUCLEOTIDE SEQUENCE [LARGE SCALE GENOMIC DNA]</scope>
    <source>
        <strain evidence="1 3">A5</strain>
    </source>
</reference>
<gene>
    <name evidence="2" type="ORF">RhiirA5_432152</name>
    <name evidence="1" type="ORF">RhiirA5_435518</name>
</gene>
<evidence type="ECO:0000313" key="3">
    <source>
        <dbReference type="Proteomes" id="UP000232722"/>
    </source>
</evidence>
<evidence type="ECO:0000313" key="1">
    <source>
        <dbReference type="EMBL" id="PKB96068.1"/>
    </source>
</evidence>
<dbReference type="PANTHER" id="PTHR31424:SF5">
    <property type="entry name" value="APPLE DOMAIN-CONTAINING PROTEIN"/>
    <property type="match status" value="1"/>
</dbReference>
<organism evidence="1 3">
    <name type="scientific">Rhizophagus irregularis</name>
    <dbReference type="NCBI Taxonomy" id="588596"/>
    <lineage>
        <taxon>Eukaryota</taxon>
        <taxon>Fungi</taxon>
        <taxon>Fungi incertae sedis</taxon>
        <taxon>Mucoromycota</taxon>
        <taxon>Glomeromycotina</taxon>
        <taxon>Glomeromycetes</taxon>
        <taxon>Glomerales</taxon>
        <taxon>Glomeraceae</taxon>
        <taxon>Rhizophagus</taxon>
    </lineage>
</organism>
<dbReference type="Proteomes" id="UP000232722">
    <property type="component" value="Unassembled WGS sequence"/>
</dbReference>
<sequence length="446" mass="52181">MVSESEEPICICSMELENGNNIINIKYNSLLDLTRLDAYVRACNETLLSHDGYRRLAAIEARLIREYQVAHRRIEITKLINNQINIGTFNLDKGLDQQSILDDDDEPQGNPDGIIVDEQEVGNGDTINLKLSGDGRNVGRKQNHVMLTFCLLNEKDEVLKPDHQYCICLYVGKEKYETLAKVGHLFKLQLLDLQENGIYVNGVHWPIEFFLSSDWKFMYNVMGLNAPNSKYFCLYCECESNIRWDMNLKWPINKNTQSKKKPELFPVIKQKNYIPDELHLLLRISDVLMECFFNDLFKKKEFERGGKWDWTSLMGPNKKKVLQHFPVTNFISGRRGKDIQKLWRDFYDLYMFIRRTDLKDSEIDDFEIKVKEWIYLFCRPNQGQINSSSQVRLFFGGTTMSGGIKGKSVVQDIMEFENRQLFYLLNNTPQEIQIRNINAEDKENNN</sequence>